<proteinExistence type="predicted"/>
<sequence>MTTKFDIKKILGENDNGLWRLKIKVILIQQGCANTLKGEPMLVFMSQKENVDMINRIRNVIILCLSDKSLREVTKDETATSIMIESRTMVEYLTNFNKILDDLENTKVKLYDKNKALIILNILV</sequence>
<protein>
    <recommendedName>
        <fullName evidence="3">Retrovirus-related Pol polyprotein from transposon TNT 1-94</fullName>
    </recommendedName>
</protein>
<dbReference type="AlphaFoldDB" id="V7C5H4"/>
<keyword evidence="2" id="KW-1185">Reference proteome</keyword>
<dbReference type="EMBL" id="CM002291">
    <property type="protein sequence ID" value="ESW24618.1"/>
    <property type="molecule type" value="Genomic_DNA"/>
</dbReference>
<accession>V7C5H4</accession>
<dbReference type="OrthoDB" id="1092270at2759"/>
<gene>
    <name evidence="1" type="ORF">PHAVU_004G145700g</name>
</gene>
<evidence type="ECO:0000313" key="1">
    <source>
        <dbReference type="EMBL" id="ESW24618.1"/>
    </source>
</evidence>
<dbReference type="Gramene" id="ESW24618">
    <property type="protein sequence ID" value="ESW24618"/>
    <property type="gene ID" value="PHAVU_004G145700g"/>
</dbReference>
<organism evidence="1 2">
    <name type="scientific">Phaseolus vulgaris</name>
    <name type="common">Kidney bean</name>
    <name type="synonym">French bean</name>
    <dbReference type="NCBI Taxonomy" id="3885"/>
    <lineage>
        <taxon>Eukaryota</taxon>
        <taxon>Viridiplantae</taxon>
        <taxon>Streptophyta</taxon>
        <taxon>Embryophyta</taxon>
        <taxon>Tracheophyta</taxon>
        <taxon>Spermatophyta</taxon>
        <taxon>Magnoliopsida</taxon>
        <taxon>eudicotyledons</taxon>
        <taxon>Gunneridae</taxon>
        <taxon>Pentapetalae</taxon>
        <taxon>rosids</taxon>
        <taxon>fabids</taxon>
        <taxon>Fabales</taxon>
        <taxon>Fabaceae</taxon>
        <taxon>Papilionoideae</taxon>
        <taxon>50 kb inversion clade</taxon>
        <taxon>NPAAA clade</taxon>
        <taxon>indigoferoid/millettioid clade</taxon>
        <taxon>Phaseoleae</taxon>
        <taxon>Phaseolus</taxon>
    </lineage>
</organism>
<evidence type="ECO:0000313" key="2">
    <source>
        <dbReference type="Proteomes" id="UP000000226"/>
    </source>
</evidence>
<reference evidence="2" key="1">
    <citation type="journal article" date="2014" name="Nat. Genet.">
        <title>A reference genome for common bean and genome-wide analysis of dual domestications.</title>
        <authorList>
            <person name="Schmutz J."/>
            <person name="McClean P.E."/>
            <person name="Mamidi S."/>
            <person name="Wu G.A."/>
            <person name="Cannon S.B."/>
            <person name="Grimwood J."/>
            <person name="Jenkins J."/>
            <person name="Shu S."/>
            <person name="Song Q."/>
            <person name="Chavarro C."/>
            <person name="Torres-Torres M."/>
            <person name="Geffroy V."/>
            <person name="Moghaddam S.M."/>
            <person name="Gao D."/>
            <person name="Abernathy B."/>
            <person name="Barry K."/>
            <person name="Blair M."/>
            <person name="Brick M.A."/>
            <person name="Chovatia M."/>
            <person name="Gepts P."/>
            <person name="Goodstein D.M."/>
            <person name="Gonzales M."/>
            <person name="Hellsten U."/>
            <person name="Hyten D.L."/>
            <person name="Jia G."/>
            <person name="Kelly J.D."/>
            <person name="Kudrna D."/>
            <person name="Lee R."/>
            <person name="Richard M.M."/>
            <person name="Miklas P.N."/>
            <person name="Osorno J.M."/>
            <person name="Rodrigues J."/>
            <person name="Thareau V."/>
            <person name="Urrea C.A."/>
            <person name="Wang M."/>
            <person name="Yu Y."/>
            <person name="Zhang M."/>
            <person name="Wing R.A."/>
            <person name="Cregan P.B."/>
            <person name="Rokhsar D.S."/>
            <person name="Jackson S.A."/>
        </authorList>
    </citation>
    <scope>NUCLEOTIDE SEQUENCE [LARGE SCALE GENOMIC DNA]</scope>
    <source>
        <strain evidence="2">cv. G19833</strain>
    </source>
</reference>
<dbReference type="Proteomes" id="UP000000226">
    <property type="component" value="Chromosome 4"/>
</dbReference>
<name>V7C5H4_PHAVU</name>
<evidence type="ECO:0008006" key="3">
    <source>
        <dbReference type="Google" id="ProtNLM"/>
    </source>
</evidence>
<dbReference type="OMA" id="MWLELEY"/>